<feature type="region of interest" description="Disordered" evidence="1">
    <location>
        <begin position="133"/>
        <end position="152"/>
    </location>
</feature>
<dbReference type="InterPro" id="IPR041633">
    <property type="entry name" value="Polbeta"/>
</dbReference>
<sequence length="152" mass="17100">MSWHLTIHSSRTRFAGRLNSGIRPLQTLSDHSNVISSWAAVNPEIHRAWIFGSYATGKARPDSDLDVAIDIVPEATCKYGIVAFWFDHHTRLEKQLQQCVGSVKVQLEMYHRYHGSIVYRAINSAGISPVYRRSAGQRPNNSFKPKPLRGAA</sequence>
<comment type="caution">
    <text evidence="3">The sequence shown here is derived from an EMBL/GenBank/DDBJ whole genome shotgun (WGS) entry which is preliminary data.</text>
</comment>
<name>A0AAW9ZYD0_9XANT</name>
<evidence type="ECO:0000313" key="4">
    <source>
        <dbReference type="Proteomes" id="UP000548771"/>
    </source>
</evidence>
<gene>
    <name evidence="3" type="ORF">E1J24_22730</name>
</gene>
<dbReference type="EMBL" id="SMDX01000063">
    <property type="protein sequence ID" value="NMI24550.1"/>
    <property type="molecule type" value="Genomic_DNA"/>
</dbReference>
<protein>
    <submittedName>
        <fullName evidence="3">Nucleotidyltransferase domain-containing protein</fullName>
    </submittedName>
</protein>
<dbReference type="CDD" id="cd05403">
    <property type="entry name" value="NT_KNTase_like"/>
    <property type="match status" value="1"/>
</dbReference>
<evidence type="ECO:0000256" key="1">
    <source>
        <dbReference type="SAM" id="MobiDB-lite"/>
    </source>
</evidence>
<organism evidence="3 4">
    <name type="scientific">Xanthomonas hortorum pv. pelargonii</name>
    <dbReference type="NCBI Taxonomy" id="453602"/>
    <lineage>
        <taxon>Bacteria</taxon>
        <taxon>Pseudomonadati</taxon>
        <taxon>Pseudomonadota</taxon>
        <taxon>Gammaproteobacteria</taxon>
        <taxon>Lysobacterales</taxon>
        <taxon>Lysobacteraceae</taxon>
        <taxon>Xanthomonas</taxon>
    </lineage>
</organism>
<dbReference type="AlphaFoldDB" id="A0AAW9ZYD0"/>
<accession>A0AAW9ZYD0</accession>
<feature type="domain" description="Polymerase beta nucleotidyltransferase" evidence="2">
    <location>
        <begin position="35"/>
        <end position="99"/>
    </location>
</feature>
<evidence type="ECO:0000313" key="3">
    <source>
        <dbReference type="EMBL" id="NMI24550.1"/>
    </source>
</evidence>
<reference evidence="4" key="1">
    <citation type="journal article" date="2020" name="Syst. Appl. Microbiol.">
        <title>Clarifying the taxonomy of the causal agent of bacterial leaf spot of lettuce through a polyphasic approach reveals that Xanthomonas cynarae Trebaol et al. 2000 emend. Timilsina et al. 2019 is a later heterotypic synonym of Xanthomonas hortorum Vauterin et al. 1995.</title>
        <authorList>
            <person name="Moriniere L."/>
            <person name="Burlet A."/>
            <person name="Rosenthal E.R."/>
            <person name="Nesme X."/>
            <person name="Portier P."/>
            <person name="Bull C.T."/>
            <person name="Lavire C."/>
            <person name="Fischer-Le Saux M."/>
            <person name="Bertolla F."/>
        </authorList>
    </citation>
    <scope>NUCLEOTIDE SEQUENCE [LARGE SCALE GENOMIC DNA]</scope>
    <source>
        <strain evidence="4">CFBP2533</strain>
    </source>
</reference>
<dbReference type="Gene3D" id="3.30.460.10">
    <property type="entry name" value="Beta Polymerase, domain 2"/>
    <property type="match status" value="1"/>
</dbReference>
<proteinExistence type="predicted"/>
<dbReference type="SUPFAM" id="SSF81301">
    <property type="entry name" value="Nucleotidyltransferase"/>
    <property type="match status" value="1"/>
</dbReference>
<evidence type="ECO:0000259" key="2">
    <source>
        <dbReference type="Pfam" id="PF18765"/>
    </source>
</evidence>
<dbReference type="Proteomes" id="UP000548771">
    <property type="component" value="Unassembled WGS sequence"/>
</dbReference>
<dbReference type="Pfam" id="PF18765">
    <property type="entry name" value="Polbeta"/>
    <property type="match status" value="1"/>
</dbReference>
<dbReference type="InterPro" id="IPR043519">
    <property type="entry name" value="NT_sf"/>
</dbReference>